<dbReference type="GO" id="GO:0005886">
    <property type="term" value="C:plasma membrane"/>
    <property type="evidence" value="ECO:0007669"/>
    <property type="project" value="TreeGrafter"/>
</dbReference>
<comment type="subcellular location">
    <subcellularLocation>
        <location evidence="1">Membrane</location>
        <topology evidence="1">Multi-pass membrane protein</topology>
    </subcellularLocation>
</comment>
<feature type="transmembrane region" description="Helical" evidence="5">
    <location>
        <begin position="518"/>
        <end position="537"/>
    </location>
</feature>
<feature type="transmembrane region" description="Helical" evidence="5">
    <location>
        <begin position="354"/>
        <end position="374"/>
    </location>
</feature>
<dbReference type="Pfam" id="PF07690">
    <property type="entry name" value="MFS_1"/>
    <property type="match status" value="1"/>
</dbReference>
<feature type="transmembrane region" description="Helical" evidence="5">
    <location>
        <begin position="282"/>
        <end position="301"/>
    </location>
</feature>
<dbReference type="SUPFAM" id="SSF103473">
    <property type="entry name" value="MFS general substrate transporter"/>
    <property type="match status" value="1"/>
</dbReference>
<reference evidence="7 8" key="1">
    <citation type="journal article" date="2018" name="IMA Fungus">
        <title>IMA Genome-F 9: Draft genome sequence of Annulohypoxylon stygium, Aspergillus mulundensis, Berkeleyomyces basicola (syn. Thielaviopsis basicola), Ceratocystis smalleyi, two Cercospora beticola strains, Coleophoma cylindrospora, Fusarium fracticaudum, Phialophora cf. hyalina, and Morchella septimelata.</title>
        <authorList>
            <person name="Wingfield B.D."/>
            <person name="Bills G.F."/>
            <person name="Dong Y."/>
            <person name="Huang W."/>
            <person name="Nel W.J."/>
            <person name="Swalarsk-Parry B.S."/>
            <person name="Vaghefi N."/>
            <person name="Wilken P.M."/>
            <person name="An Z."/>
            <person name="de Beer Z.W."/>
            <person name="De Vos L."/>
            <person name="Chen L."/>
            <person name="Duong T.A."/>
            <person name="Gao Y."/>
            <person name="Hammerbacher A."/>
            <person name="Kikkert J.R."/>
            <person name="Li Y."/>
            <person name="Li H."/>
            <person name="Li K."/>
            <person name="Li Q."/>
            <person name="Liu X."/>
            <person name="Ma X."/>
            <person name="Naidoo K."/>
            <person name="Pethybridge S.J."/>
            <person name="Sun J."/>
            <person name="Steenkamp E.T."/>
            <person name="van der Nest M.A."/>
            <person name="van Wyk S."/>
            <person name="Wingfield M.J."/>
            <person name="Xiong C."/>
            <person name="Yue Q."/>
            <person name="Zhang X."/>
        </authorList>
    </citation>
    <scope>NUCLEOTIDE SEQUENCE [LARGE SCALE GENOMIC DNA]</scope>
    <source>
        <strain evidence="7 8">BP5796</strain>
    </source>
</reference>
<dbReference type="GO" id="GO:0022857">
    <property type="term" value="F:transmembrane transporter activity"/>
    <property type="evidence" value="ECO:0007669"/>
    <property type="project" value="InterPro"/>
</dbReference>
<dbReference type="FunFam" id="1.20.1250.20:FF:000196">
    <property type="entry name" value="MFS toxin efflux pump (AflT)"/>
    <property type="match status" value="1"/>
</dbReference>
<evidence type="ECO:0000256" key="4">
    <source>
        <dbReference type="ARBA" id="ARBA00023136"/>
    </source>
</evidence>
<keyword evidence="8" id="KW-1185">Reference proteome</keyword>
<feature type="transmembrane region" description="Helical" evidence="5">
    <location>
        <begin position="145"/>
        <end position="166"/>
    </location>
</feature>
<dbReference type="Gene3D" id="1.20.1250.20">
    <property type="entry name" value="MFS general substrate transporter like domains"/>
    <property type="match status" value="1"/>
</dbReference>
<dbReference type="PANTHER" id="PTHR23501:SF153">
    <property type="entry name" value="AFLATOXIN EFFLUX PUMP, PUTATIVE-RELATED"/>
    <property type="match status" value="1"/>
</dbReference>
<organism evidence="7 8">
    <name type="scientific">Coleophoma crateriformis</name>
    <dbReference type="NCBI Taxonomy" id="565419"/>
    <lineage>
        <taxon>Eukaryota</taxon>
        <taxon>Fungi</taxon>
        <taxon>Dikarya</taxon>
        <taxon>Ascomycota</taxon>
        <taxon>Pezizomycotina</taxon>
        <taxon>Leotiomycetes</taxon>
        <taxon>Helotiales</taxon>
        <taxon>Dermateaceae</taxon>
        <taxon>Coleophoma</taxon>
    </lineage>
</organism>
<feature type="domain" description="Major facilitator superfamily (MFS) profile" evidence="6">
    <location>
        <begin position="55"/>
        <end position="542"/>
    </location>
</feature>
<proteinExistence type="predicted"/>
<feature type="transmembrane region" description="Helical" evidence="5">
    <location>
        <begin position="251"/>
        <end position="270"/>
    </location>
</feature>
<evidence type="ECO:0000256" key="3">
    <source>
        <dbReference type="ARBA" id="ARBA00022989"/>
    </source>
</evidence>
<dbReference type="InterPro" id="IPR036259">
    <property type="entry name" value="MFS_trans_sf"/>
</dbReference>
<feature type="transmembrane region" description="Helical" evidence="5">
    <location>
        <begin position="90"/>
        <end position="107"/>
    </location>
</feature>
<dbReference type="InterPro" id="IPR011701">
    <property type="entry name" value="MFS"/>
</dbReference>
<feature type="transmembrane region" description="Helical" evidence="5">
    <location>
        <begin position="53"/>
        <end position="78"/>
    </location>
</feature>
<dbReference type="InterPro" id="IPR020846">
    <property type="entry name" value="MFS_dom"/>
</dbReference>
<evidence type="ECO:0000256" key="5">
    <source>
        <dbReference type="SAM" id="Phobius"/>
    </source>
</evidence>
<evidence type="ECO:0000313" key="8">
    <source>
        <dbReference type="Proteomes" id="UP000256328"/>
    </source>
</evidence>
<evidence type="ECO:0000313" key="7">
    <source>
        <dbReference type="EMBL" id="RDW58281.1"/>
    </source>
</evidence>
<keyword evidence="2 5" id="KW-0812">Transmembrane</keyword>
<feature type="transmembrane region" description="Helical" evidence="5">
    <location>
        <begin position="321"/>
        <end position="342"/>
    </location>
</feature>
<dbReference type="CDD" id="cd17502">
    <property type="entry name" value="MFS_Azr1_MDR_like"/>
    <property type="match status" value="1"/>
</dbReference>
<keyword evidence="3 5" id="KW-1133">Transmembrane helix</keyword>
<evidence type="ECO:0000256" key="2">
    <source>
        <dbReference type="ARBA" id="ARBA00022692"/>
    </source>
</evidence>
<dbReference type="PROSITE" id="PS50850">
    <property type="entry name" value="MFS"/>
    <property type="match status" value="1"/>
</dbReference>
<evidence type="ECO:0000256" key="1">
    <source>
        <dbReference type="ARBA" id="ARBA00004141"/>
    </source>
</evidence>
<feature type="transmembrane region" description="Helical" evidence="5">
    <location>
        <begin position="210"/>
        <end position="230"/>
    </location>
</feature>
<keyword evidence="4 5" id="KW-0472">Membrane</keyword>
<gene>
    <name evidence="7" type="ORF">BP5796_12211</name>
</gene>
<dbReference type="PANTHER" id="PTHR23501">
    <property type="entry name" value="MAJOR FACILITATOR SUPERFAMILY"/>
    <property type="match status" value="1"/>
</dbReference>
<accession>A0A3D8Q8Z5</accession>
<feature type="transmembrane region" description="Helical" evidence="5">
    <location>
        <begin position="119"/>
        <end position="139"/>
    </location>
</feature>
<comment type="caution">
    <text evidence="7">The sequence shown here is derived from an EMBL/GenBank/DDBJ whole genome shotgun (WGS) entry which is preliminary data.</text>
</comment>
<dbReference type="EMBL" id="PDLN01000021">
    <property type="protein sequence ID" value="RDW58281.1"/>
    <property type="molecule type" value="Genomic_DNA"/>
</dbReference>
<feature type="transmembrane region" description="Helical" evidence="5">
    <location>
        <begin position="411"/>
        <end position="433"/>
    </location>
</feature>
<feature type="transmembrane region" description="Helical" evidence="5">
    <location>
        <begin position="445"/>
        <end position="468"/>
    </location>
</feature>
<evidence type="ECO:0000259" key="6">
    <source>
        <dbReference type="PROSITE" id="PS50850"/>
    </source>
</evidence>
<protein>
    <submittedName>
        <fullName evidence="7">Putative HC-toxin efflux carrier TOXA</fullName>
    </submittedName>
</protein>
<feature type="transmembrane region" description="Helical" evidence="5">
    <location>
        <begin position="381"/>
        <end position="399"/>
    </location>
</feature>
<dbReference type="Proteomes" id="UP000256328">
    <property type="component" value="Unassembled WGS sequence"/>
</dbReference>
<feature type="transmembrane region" description="Helical" evidence="5">
    <location>
        <begin position="178"/>
        <end position="198"/>
    </location>
</feature>
<name>A0A3D8Q8Z5_9HELO</name>
<dbReference type="OrthoDB" id="10021397at2759"/>
<dbReference type="AlphaFoldDB" id="A0A3D8Q8Z5"/>
<sequence length="549" mass="58729">MKLASYRRLLGMDDSFYENTAGEQHINGKLEKGPSPIREVEDESKYPPLKTMLLSMLSIYFSFFLVSLDRTIVGVAIPAISNEFQSFSDISWYEAAFLFAFCVLQFPTGKIYTFYSAKWTYIVLVAVFEIGSIVCAAAPTSAAFIIGRAITGIGGAGSLAGASVIMTELVPLRKLPKYQGLSGAIFGLSSIFGPLVGGLLTTKVSWRWCFWINVPIGGISLAGLLIFLPASTPPDEIKGTFQQNLWKFDPVGNIVLAPGLICLLLALQWGGTKYPWSDTRCIALLVVGSVLLLAFVGVQWVQENGTIPFRIIRQRSIAAGVFISLGLGAALIIPTFYLPIWFQAVKGTTAIDAGIRLLPLLLGTVFSVIGSGIVISKSGYYAPWLIVGCAIRVIGAGLLTTLRVDTGTGAWIGYQIVVGVGTGMTLQQCVMAAQTVLAKRDVPMGLTIITFAQFFGGTISVSICQTILANTLASELSKKLPGFNASAIASAGATEIQGLVLKEELPIVLAAYNAGIDNAFYCALAASCLALVASFFVEWKSVISRPRES</sequence>